<evidence type="ECO:0000256" key="1">
    <source>
        <dbReference type="SAM" id="Phobius"/>
    </source>
</evidence>
<comment type="caution">
    <text evidence="2">The sequence shown here is derived from an EMBL/GenBank/DDBJ whole genome shotgun (WGS) entry which is preliminary data.</text>
</comment>
<sequence>MKQFVFFITLFFVLLVLVSCANRKPQEPVVIEKTREVHTVVKDTIFRIEADSTYYHAFIECINGQPVLKEAKVKENRNDRSESGLMKPKVSLTQGNLSIECYKQAQESFKTWRETYIKEHEQTPIYIEKPIYKEKALSWFQTTQIWLGRIFLGVLALFALVLLIRWNRII</sequence>
<gene>
    <name evidence="2" type="ORF">IW16_05870</name>
</gene>
<organism evidence="2 3">
    <name type="scientific">Chryseobacterium vrystaatense</name>
    <dbReference type="NCBI Taxonomy" id="307480"/>
    <lineage>
        <taxon>Bacteria</taxon>
        <taxon>Pseudomonadati</taxon>
        <taxon>Bacteroidota</taxon>
        <taxon>Flavobacteriia</taxon>
        <taxon>Flavobacteriales</taxon>
        <taxon>Weeksellaceae</taxon>
        <taxon>Chryseobacterium group</taxon>
        <taxon>Chryseobacterium</taxon>
    </lineage>
</organism>
<proteinExistence type="predicted"/>
<dbReference type="Proteomes" id="UP000028719">
    <property type="component" value="Unassembled WGS sequence"/>
</dbReference>
<keyword evidence="1" id="KW-0812">Transmembrane</keyword>
<keyword evidence="1" id="KW-0472">Membrane</keyword>
<accession>A0ABR4UP15</accession>
<keyword evidence="3" id="KW-1185">Reference proteome</keyword>
<dbReference type="RefSeq" id="WP_034740829.1">
    <property type="nucleotide sequence ID" value="NZ_JPRI01000002.1"/>
</dbReference>
<evidence type="ECO:0008006" key="4">
    <source>
        <dbReference type="Google" id="ProtNLM"/>
    </source>
</evidence>
<name>A0ABR4UP15_9FLAO</name>
<evidence type="ECO:0000313" key="2">
    <source>
        <dbReference type="EMBL" id="KFF26813.1"/>
    </source>
</evidence>
<dbReference type="EMBL" id="JPRI01000002">
    <property type="protein sequence ID" value="KFF26813.1"/>
    <property type="molecule type" value="Genomic_DNA"/>
</dbReference>
<feature type="transmembrane region" description="Helical" evidence="1">
    <location>
        <begin position="146"/>
        <end position="164"/>
    </location>
</feature>
<dbReference type="PROSITE" id="PS51257">
    <property type="entry name" value="PROKAR_LIPOPROTEIN"/>
    <property type="match status" value="1"/>
</dbReference>
<evidence type="ECO:0000313" key="3">
    <source>
        <dbReference type="Proteomes" id="UP000028719"/>
    </source>
</evidence>
<keyword evidence="1" id="KW-1133">Transmembrane helix</keyword>
<protein>
    <recommendedName>
        <fullName evidence="4">Lipoprotein</fullName>
    </recommendedName>
</protein>
<reference evidence="2 3" key="1">
    <citation type="submission" date="2014-07" db="EMBL/GenBank/DDBJ databases">
        <title>Genome of Chryseobacterium vrystaatense LMG 22846.</title>
        <authorList>
            <person name="Pipes S.E."/>
            <person name="Stropko S.J."/>
            <person name="Newman J.D."/>
        </authorList>
    </citation>
    <scope>NUCLEOTIDE SEQUENCE [LARGE SCALE GENOMIC DNA]</scope>
    <source>
        <strain evidence="2 3">LMG 22846</strain>
    </source>
</reference>